<accession>A0ABT7CB70</accession>
<organism evidence="2 3">
    <name type="scientific">Gulosibacter molinativorax</name>
    <dbReference type="NCBI Taxonomy" id="256821"/>
    <lineage>
        <taxon>Bacteria</taxon>
        <taxon>Bacillati</taxon>
        <taxon>Actinomycetota</taxon>
        <taxon>Actinomycetes</taxon>
        <taxon>Micrococcales</taxon>
        <taxon>Microbacteriaceae</taxon>
        <taxon>Gulosibacter</taxon>
    </lineage>
</organism>
<evidence type="ECO:0000313" key="3">
    <source>
        <dbReference type="Proteomes" id="UP001170379"/>
    </source>
</evidence>
<dbReference type="EMBL" id="PXVD01000026">
    <property type="protein sequence ID" value="MDJ1372443.1"/>
    <property type="molecule type" value="Genomic_DNA"/>
</dbReference>
<keyword evidence="3" id="KW-1185">Reference proteome</keyword>
<dbReference type="Pfam" id="PF18862">
    <property type="entry name" value="ApeA_NTD1"/>
    <property type="match status" value="1"/>
</dbReference>
<evidence type="ECO:0000313" key="2">
    <source>
        <dbReference type="EMBL" id="MDJ1372443.1"/>
    </source>
</evidence>
<dbReference type="Proteomes" id="UP001170379">
    <property type="component" value="Unassembled WGS sequence"/>
</dbReference>
<feature type="domain" description="ApeA N-terminal" evidence="1">
    <location>
        <begin position="6"/>
        <end position="195"/>
    </location>
</feature>
<reference evidence="2" key="2">
    <citation type="journal article" date="2022" name="Sci. Rep.">
        <title>In silico prediction of the enzymes involved in the degradation of the herbicide molinate by Gulosibacter molinativorax ON4T.</title>
        <authorList>
            <person name="Lopes A.R."/>
            <person name="Bunin E."/>
            <person name="Viana A.T."/>
            <person name="Froufe H."/>
            <person name="Munoz-Merida A."/>
            <person name="Pinho D."/>
            <person name="Figueiredo J."/>
            <person name="Barroso C."/>
            <person name="Vaz-Moreira I."/>
            <person name="Bellanger X."/>
            <person name="Egas C."/>
            <person name="Nunes O.C."/>
        </authorList>
    </citation>
    <scope>NUCLEOTIDE SEQUENCE</scope>
    <source>
        <strain evidence="2">ON4</strain>
    </source>
</reference>
<reference evidence="2" key="1">
    <citation type="submission" date="2018-03" db="EMBL/GenBank/DDBJ databases">
        <authorList>
            <person name="Nunes O.C."/>
            <person name="Lopes A.R."/>
            <person name="Froufe H."/>
            <person name="Munoz-Merida A."/>
            <person name="Barroso C."/>
            <person name="Egas C."/>
        </authorList>
    </citation>
    <scope>NUCLEOTIDE SEQUENCE</scope>
    <source>
        <strain evidence="2">ON4</strain>
    </source>
</reference>
<dbReference type="InterPro" id="IPR041223">
    <property type="entry name" value="ApeA_NTD"/>
</dbReference>
<name>A0ABT7CB70_9MICO</name>
<protein>
    <recommendedName>
        <fullName evidence="1">ApeA N-terminal domain-containing protein</fullName>
    </recommendedName>
</protein>
<gene>
    <name evidence="2" type="ORF">C7K25_13900</name>
</gene>
<evidence type="ECO:0000259" key="1">
    <source>
        <dbReference type="Pfam" id="PF18862"/>
    </source>
</evidence>
<comment type="caution">
    <text evidence="2">The sequence shown here is derived from an EMBL/GenBank/DDBJ whole genome shotgun (WGS) entry which is preliminary data.</text>
</comment>
<sequence length="360" mass="39689">MGGTGIGEGRLRFDYTILGAMSGPTYEQINGLRSEIEGLGTWVGLRSLSTEPELEAGRVKAVDLRLESPPNIPVARRLNAEFRANWRYGPGTAPDEITISERLQVQTNVKRGVDWDDHLRVHFSIRNLLRLVAWRELKFASHEVTRATDGVRTLDGKRHGDIWLPVLTQRTGMTVGPPTKLRQNDFLFNFTDVGGKGVGRWLQLVTKFERGLSLLIGVLDLDGASLEAHIAQIGIGFEMLGYDLLVEAGISRTQASKRSYAELVAVVTAAVEDVLPFSGAGFPDLLRRTYIGVKHADRARPDVNEGLLAYLQAVQVVRAWVGSRLGVSKGRLQQALRDDARSLRIQELYGELALAGSKKA</sequence>
<proteinExistence type="predicted"/>